<sequence length="260" mass="29906">MSHMRGEKLEVNGINIHYEKVGNGSNIVLLLPGVLGTSRTDFNEVLEGGLDQSKFTLIAWDPPGYGFSRPPERNYTRNVYENDADYAYNLMKKLGFNFYSVLGWSDGGKTGVFLASKYPAVIDKLVIWGAVPYSLPQTNRAFAATKNMDFWDPIIKKRFTDVYGDELDVLWNNLLDDMFRVGIANPDYMMIPEHELEKIHCPCLIMHGDKDPMVSIEHVQFLQKHLKDSRLQHFKQASHNLHQTFPKEFHKCVTNFLLFE</sequence>
<comment type="caution">
    <text evidence="2">The sequence shown here is derived from an EMBL/GenBank/DDBJ whole genome shotgun (WGS) entry which is preliminary data.</text>
</comment>
<dbReference type="SUPFAM" id="SSF53474">
    <property type="entry name" value="alpha/beta-Hydrolases"/>
    <property type="match status" value="1"/>
</dbReference>
<dbReference type="Gene3D" id="3.40.50.1820">
    <property type="entry name" value="alpha/beta hydrolase"/>
    <property type="match status" value="1"/>
</dbReference>
<protein>
    <submittedName>
        <fullName evidence="2">Valacyclovir hydrolase-like protein</fullName>
    </submittedName>
</protein>
<reference evidence="2 3" key="1">
    <citation type="journal article" date="2018" name="Gigascience">
        <title>Genomes of trombidid mites reveal novel predicted allergens and laterally-transferred genes associated with secondary metabolism.</title>
        <authorList>
            <person name="Dong X."/>
            <person name="Chaisiri K."/>
            <person name="Xia D."/>
            <person name="Armstrong S.D."/>
            <person name="Fang Y."/>
            <person name="Donnelly M.J."/>
            <person name="Kadowaki T."/>
            <person name="McGarry J.W."/>
            <person name="Darby A.C."/>
            <person name="Makepeace B.L."/>
        </authorList>
    </citation>
    <scope>NUCLEOTIDE SEQUENCE [LARGE SCALE GENOMIC DNA]</scope>
    <source>
        <strain evidence="2">UoL-WK</strain>
    </source>
</reference>
<accession>A0A3S3RP05</accession>
<organism evidence="2 3">
    <name type="scientific">Dinothrombium tinctorium</name>
    <dbReference type="NCBI Taxonomy" id="1965070"/>
    <lineage>
        <taxon>Eukaryota</taxon>
        <taxon>Metazoa</taxon>
        <taxon>Ecdysozoa</taxon>
        <taxon>Arthropoda</taxon>
        <taxon>Chelicerata</taxon>
        <taxon>Arachnida</taxon>
        <taxon>Acari</taxon>
        <taxon>Acariformes</taxon>
        <taxon>Trombidiformes</taxon>
        <taxon>Prostigmata</taxon>
        <taxon>Anystina</taxon>
        <taxon>Parasitengona</taxon>
        <taxon>Trombidioidea</taxon>
        <taxon>Trombidiidae</taxon>
        <taxon>Dinothrombium</taxon>
    </lineage>
</organism>
<dbReference type="GO" id="GO:0017171">
    <property type="term" value="F:serine hydrolase activity"/>
    <property type="evidence" value="ECO:0007669"/>
    <property type="project" value="TreeGrafter"/>
</dbReference>
<dbReference type="PANTHER" id="PTHR46331:SF2">
    <property type="entry name" value="VALACYCLOVIR HYDROLASE"/>
    <property type="match status" value="1"/>
</dbReference>
<proteinExistence type="predicted"/>
<dbReference type="Pfam" id="PF00561">
    <property type="entry name" value="Abhydrolase_1"/>
    <property type="match status" value="1"/>
</dbReference>
<dbReference type="OrthoDB" id="19657at2759"/>
<dbReference type="EMBL" id="NCKU01007461">
    <property type="protein sequence ID" value="RWS02616.1"/>
    <property type="molecule type" value="Genomic_DNA"/>
</dbReference>
<dbReference type="Proteomes" id="UP000285301">
    <property type="component" value="Unassembled WGS sequence"/>
</dbReference>
<keyword evidence="2" id="KW-0378">Hydrolase</keyword>
<feature type="domain" description="AB hydrolase-1" evidence="1">
    <location>
        <begin position="27"/>
        <end position="163"/>
    </location>
</feature>
<dbReference type="AlphaFoldDB" id="A0A3S3RP05"/>
<gene>
    <name evidence="2" type="ORF">B4U79_01799</name>
</gene>
<name>A0A3S3RP05_9ACAR</name>
<evidence type="ECO:0000313" key="2">
    <source>
        <dbReference type="EMBL" id="RWS02616.1"/>
    </source>
</evidence>
<dbReference type="InterPro" id="IPR029058">
    <property type="entry name" value="AB_hydrolase_fold"/>
</dbReference>
<keyword evidence="3" id="KW-1185">Reference proteome</keyword>
<dbReference type="PANTHER" id="PTHR46331">
    <property type="entry name" value="VALACYCLOVIR HYDROLASE"/>
    <property type="match status" value="1"/>
</dbReference>
<dbReference type="InterPro" id="IPR000073">
    <property type="entry name" value="AB_hydrolase_1"/>
</dbReference>
<dbReference type="STRING" id="1965070.A0A3S3RP05"/>
<evidence type="ECO:0000313" key="3">
    <source>
        <dbReference type="Proteomes" id="UP000285301"/>
    </source>
</evidence>
<evidence type="ECO:0000259" key="1">
    <source>
        <dbReference type="Pfam" id="PF00561"/>
    </source>
</evidence>